<proteinExistence type="predicted"/>
<dbReference type="Proteomes" id="UP000663760">
    <property type="component" value="Chromosome 14"/>
</dbReference>
<gene>
    <name evidence="1" type="ORF">SI8410_14018860</name>
</gene>
<dbReference type="EMBL" id="LR746277">
    <property type="protein sequence ID" value="CAA7408182.1"/>
    <property type="molecule type" value="Genomic_DNA"/>
</dbReference>
<dbReference type="AlphaFoldDB" id="A0A7I8LED8"/>
<evidence type="ECO:0000313" key="1">
    <source>
        <dbReference type="EMBL" id="CAA7408182.1"/>
    </source>
</evidence>
<reference evidence="1" key="1">
    <citation type="submission" date="2020-02" db="EMBL/GenBank/DDBJ databases">
        <authorList>
            <person name="Scholz U."/>
            <person name="Mascher M."/>
            <person name="Fiebig A."/>
        </authorList>
    </citation>
    <scope>NUCLEOTIDE SEQUENCE</scope>
</reference>
<evidence type="ECO:0000313" key="2">
    <source>
        <dbReference type="Proteomes" id="UP000663760"/>
    </source>
</evidence>
<accession>A0A7I8LED8</accession>
<keyword evidence="2" id="KW-1185">Reference proteome</keyword>
<sequence>MIITSSVIPHVLTLRSKIMLVSANIISSLTSGLCRLLSHVKGLSTFGRIVVQCPRPRRLSLDKDDMDNL</sequence>
<name>A0A7I8LED8_SPIIN</name>
<protein>
    <submittedName>
        <fullName evidence="1">Uncharacterized protein</fullName>
    </submittedName>
</protein>
<organism evidence="1 2">
    <name type="scientific">Spirodela intermedia</name>
    <name type="common">Intermediate duckweed</name>
    <dbReference type="NCBI Taxonomy" id="51605"/>
    <lineage>
        <taxon>Eukaryota</taxon>
        <taxon>Viridiplantae</taxon>
        <taxon>Streptophyta</taxon>
        <taxon>Embryophyta</taxon>
        <taxon>Tracheophyta</taxon>
        <taxon>Spermatophyta</taxon>
        <taxon>Magnoliopsida</taxon>
        <taxon>Liliopsida</taxon>
        <taxon>Araceae</taxon>
        <taxon>Lemnoideae</taxon>
        <taxon>Spirodela</taxon>
    </lineage>
</organism>